<dbReference type="Proteomes" id="UP001596058">
    <property type="component" value="Unassembled WGS sequence"/>
</dbReference>
<keyword evidence="1" id="KW-0732">Signal</keyword>
<dbReference type="Pfam" id="PF14200">
    <property type="entry name" value="RicinB_lectin_2"/>
    <property type="match status" value="1"/>
</dbReference>
<evidence type="ECO:0000259" key="2">
    <source>
        <dbReference type="Pfam" id="PF14200"/>
    </source>
</evidence>
<dbReference type="SUPFAM" id="SSF50370">
    <property type="entry name" value="Ricin B-like lectins"/>
    <property type="match status" value="1"/>
</dbReference>
<organism evidence="3 4">
    <name type="scientific">Nonomuraea insulae</name>
    <dbReference type="NCBI Taxonomy" id="1616787"/>
    <lineage>
        <taxon>Bacteria</taxon>
        <taxon>Bacillati</taxon>
        <taxon>Actinomycetota</taxon>
        <taxon>Actinomycetes</taxon>
        <taxon>Streptosporangiales</taxon>
        <taxon>Streptosporangiaceae</taxon>
        <taxon>Nonomuraea</taxon>
    </lineage>
</organism>
<dbReference type="Gene3D" id="2.80.10.50">
    <property type="match status" value="1"/>
</dbReference>
<name>A0ABW1D0Y7_9ACTN</name>
<proteinExistence type="predicted"/>
<feature type="domain" description="Ricin B lectin" evidence="2">
    <location>
        <begin position="130"/>
        <end position="184"/>
    </location>
</feature>
<dbReference type="EMBL" id="JBHSPA010000064">
    <property type="protein sequence ID" value="MFC5831469.1"/>
    <property type="molecule type" value="Genomic_DNA"/>
</dbReference>
<sequence>MRVPGTRKAAAVIMAAALIPAAHPVTAHASSSESGVRALAPLCVGDGPFMYRNFKSGKVLSAQGGFGTTVVQDAEWGPHPFVLWQYWCRIPDGLYRSYENMEYNLNMGINGGSTAANASAILANPAGDINQDWLQRADSRYPAGVFALVNRKSSMCLGISNASIEDGARAAQFPCDGKLNQGWSEVTVPGW</sequence>
<accession>A0ABW1D0Y7</accession>
<feature type="signal peptide" evidence="1">
    <location>
        <begin position="1"/>
        <end position="29"/>
    </location>
</feature>
<keyword evidence="4" id="KW-1185">Reference proteome</keyword>
<comment type="caution">
    <text evidence="3">The sequence shown here is derived from an EMBL/GenBank/DDBJ whole genome shotgun (WGS) entry which is preliminary data.</text>
</comment>
<feature type="chain" id="PRO_5045967742" evidence="1">
    <location>
        <begin position="30"/>
        <end position="191"/>
    </location>
</feature>
<dbReference type="InterPro" id="IPR035992">
    <property type="entry name" value="Ricin_B-like_lectins"/>
</dbReference>
<dbReference type="InterPro" id="IPR000772">
    <property type="entry name" value="Ricin_B_lectin"/>
</dbReference>
<dbReference type="RefSeq" id="WP_379520941.1">
    <property type="nucleotide sequence ID" value="NZ_JBHSPA010000064.1"/>
</dbReference>
<reference evidence="4" key="1">
    <citation type="journal article" date="2019" name="Int. J. Syst. Evol. Microbiol.">
        <title>The Global Catalogue of Microorganisms (GCM) 10K type strain sequencing project: providing services to taxonomists for standard genome sequencing and annotation.</title>
        <authorList>
            <consortium name="The Broad Institute Genomics Platform"/>
            <consortium name="The Broad Institute Genome Sequencing Center for Infectious Disease"/>
            <person name="Wu L."/>
            <person name="Ma J."/>
        </authorList>
    </citation>
    <scope>NUCLEOTIDE SEQUENCE [LARGE SCALE GENOMIC DNA]</scope>
    <source>
        <strain evidence="4">CCUG 53903</strain>
    </source>
</reference>
<dbReference type="CDD" id="cd00161">
    <property type="entry name" value="beta-trefoil_Ricin-like"/>
    <property type="match status" value="1"/>
</dbReference>
<evidence type="ECO:0000256" key="1">
    <source>
        <dbReference type="SAM" id="SignalP"/>
    </source>
</evidence>
<evidence type="ECO:0000313" key="4">
    <source>
        <dbReference type="Proteomes" id="UP001596058"/>
    </source>
</evidence>
<protein>
    <submittedName>
        <fullName evidence="3">RICIN domain-containing protein</fullName>
    </submittedName>
</protein>
<gene>
    <name evidence="3" type="ORF">ACFPZ3_47140</name>
</gene>
<evidence type="ECO:0000313" key="3">
    <source>
        <dbReference type="EMBL" id="MFC5831469.1"/>
    </source>
</evidence>
<dbReference type="PROSITE" id="PS50231">
    <property type="entry name" value="RICIN_B_LECTIN"/>
    <property type="match status" value="1"/>
</dbReference>